<keyword evidence="1" id="KW-0472">Membrane</keyword>
<proteinExistence type="predicted"/>
<keyword evidence="1" id="KW-1133">Transmembrane helix</keyword>
<name>A0ABW4GBP4_9ACTN</name>
<protein>
    <submittedName>
        <fullName evidence="2">Uncharacterized protein</fullName>
    </submittedName>
</protein>
<reference evidence="3" key="1">
    <citation type="journal article" date="2019" name="Int. J. Syst. Evol. Microbiol.">
        <title>The Global Catalogue of Microorganisms (GCM) 10K type strain sequencing project: providing services to taxonomists for standard genome sequencing and annotation.</title>
        <authorList>
            <consortium name="The Broad Institute Genomics Platform"/>
            <consortium name="The Broad Institute Genome Sequencing Center for Infectious Disease"/>
            <person name="Wu L."/>
            <person name="Ma J."/>
        </authorList>
    </citation>
    <scope>NUCLEOTIDE SEQUENCE [LARGE SCALE GENOMIC DNA]</scope>
    <source>
        <strain evidence="3">CGMCC 1.15399</strain>
    </source>
</reference>
<evidence type="ECO:0000313" key="3">
    <source>
        <dbReference type="Proteomes" id="UP001597097"/>
    </source>
</evidence>
<feature type="transmembrane region" description="Helical" evidence="1">
    <location>
        <begin position="42"/>
        <end position="62"/>
    </location>
</feature>
<dbReference type="RefSeq" id="WP_219535178.1">
    <property type="nucleotide sequence ID" value="NZ_JAHKRM010000025.1"/>
</dbReference>
<accession>A0ABW4GBP4</accession>
<dbReference type="EMBL" id="JBHUCM010000017">
    <property type="protein sequence ID" value="MFD1539546.1"/>
    <property type="molecule type" value="Genomic_DNA"/>
</dbReference>
<gene>
    <name evidence="2" type="ORF">ACFSJ0_21000</name>
</gene>
<evidence type="ECO:0000256" key="1">
    <source>
        <dbReference type="SAM" id="Phobius"/>
    </source>
</evidence>
<keyword evidence="1" id="KW-0812">Transmembrane</keyword>
<evidence type="ECO:0000313" key="2">
    <source>
        <dbReference type="EMBL" id="MFD1539546.1"/>
    </source>
</evidence>
<comment type="caution">
    <text evidence="2">The sequence shown here is derived from an EMBL/GenBank/DDBJ whole genome shotgun (WGS) entry which is preliminary data.</text>
</comment>
<sequence>MSRSVIAWALILVIAGSVAVALCIATAPVASADAPRDFFDSPFLLPAFLVLAVLAGLAGWFVPQVGVLWGLVAAAPFYVSFAPAVIKELREGGQGLWPVGLLFLVGLTLIPVAAALTTSLVVRARG</sequence>
<feature type="transmembrane region" description="Helical" evidence="1">
    <location>
        <begin position="98"/>
        <end position="122"/>
    </location>
</feature>
<feature type="transmembrane region" description="Helical" evidence="1">
    <location>
        <begin position="67"/>
        <end position="86"/>
    </location>
</feature>
<keyword evidence="3" id="KW-1185">Reference proteome</keyword>
<organism evidence="2 3">
    <name type="scientific">Nonomuraea guangzhouensis</name>
    <dbReference type="NCBI Taxonomy" id="1291555"/>
    <lineage>
        <taxon>Bacteria</taxon>
        <taxon>Bacillati</taxon>
        <taxon>Actinomycetota</taxon>
        <taxon>Actinomycetes</taxon>
        <taxon>Streptosporangiales</taxon>
        <taxon>Streptosporangiaceae</taxon>
        <taxon>Nonomuraea</taxon>
    </lineage>
</organism>
<dbReference type="Proteomes" id="UP001597097">
    <property type="component" value="Unassembled WGS sequence"/>
</dbReference>